<comment type="subcellular location">
    <subcellularLocation>
        <location evidence="1">Cell membrane</location>
        <topology evidence="1">Multi-pass membrane protein</topology>
    </subcellularLocation>
</comment>
<evidence type="ECO:0000256" key="7">
    <source>
        <dbReference type="ARBA" id="ARBA00022801"/>
    </source>
</evidence>
<evidence type="ECO:0000313" key="14">
    <source>
        <dbReference type="EMBL" id="SUA20076.1"/>
    </source>
</evidence>
<sequence>MMGLVEGFTEFLPISSTGHLIVFGNLIGFHSNHKVLKLPSSSVRFWR</sequence>
<comment type="catalytic activity">
    <reaction evidence="13">
        <text>di-trans,octa-cis-undecaprenyl diphosphate + H2O = di-trans,octa-cis-undecaprenyl phosphate + phosphate + H(+)</text>
        <dbReference type="Rhea" id="RHEA:28094"/>
        <dbReference type="ChEBI" id="CHEBI:15377"/>
        <dbReference type="ChEBI" id="CHEBI:15378"/>
        <dbReference type="ChEBI" id="CHEBI:43474"/>
        <dbReference type="ChEBI" id="CHEBI:58405"/>
        <dbReference type="ChEBI" id="CHEBI:60392"/>
        <dbReference type="EC" id="3.6.1.27"/>
    </reaction>
</comment>
<dbReference type="EC" id="3.6.1.27" evidence="3"/>
<keyword evidence="7 14" id="KW-0378">Hydrolase</keyword>
<dbReference type="GO" id="GO:0050380">
    <property type="term" value="F:undecaprenyl-diphosphatase activity"/>
    <property type="evidence" value="ECO:0007669"/>
    <property type="project" value="UniProtKB-EC"/>
</dbReference>
<evidence type="ECO:0000256" key="12">
    <source>
        <dbReference type="ARBA" id="ARBA00032932"/>
    </source>
</evidence>
<keyword evidence="8" id="KW-1133">Transmembrane helix</keyword>
<dbReference type="EMBL" id="UGRI01000001">
    <property type="protein sequence ID" value="SUA20076.1"/>
    <property type="molecule type" value="Genomic_DNA"/>
</dbReference>
<keyword evidence="9" id="KW-0472">Membrane</keyword>
<dbReference type="InterPro" id="IPR003824">
    <property type="entry name" value="UppP"/>
</dbReference>
<reference evidence="14" key="1">
    <citation type="submission" date="2018-06" db="EMBL/GenBank/DDBJ databases">
        <authorList>
            <consortium name="Pathogen Informatics"/>
            <person name="Doyle S."/>
        </authorList>
    </citation>
    <scope>NUCLEOTIDE SEQUENCE [LARGE SCALE GENOMIC DNA]</scope>
    <source>
        <strain evidence="14">NCTC11421</strain>
    </source>
</reference>
<organism evidence="14">
    <name type="scientific">Neisseria gonorrhoeae</name>
    <dbReference type="NCBI Taxonomy" id="485"/>
    <lineage>
        <taxon>Bacteria</taxon>
        <taxon>Pseudomonadati</taxon>
        <taxon>Pseudomonadota</taxon>
        <taxon>Betaproteobacteria</taxon>
        <taxon>Neisseriales</taxon>
        <taxon>Neisseriaceae</taxon>
        <taxon>Neisseria</taxon>
    </lineage>
</organism>
<keyword evidence="10" id="KW-0046">Antibiotic resistance</keyword>
<evidence type="ECO:0000256" key="2">
    <source>
        <dbReference type="ARBA" id="ARBA00010621"/>
    </source>
</evidence>
<evidence type="ECO:0000256" key="4">
    <source>
        <dbReference type="ARBA" id="ARBA00021581"/>
    </source>
</evidence>
<protein>
    <recommendedName>
        <fullName evidence="4">Undecaprenyl-diphosphatase</fullName>
        <ecNumber evidence="3">3.6.1.27</ecNumber>
    </recommendedName>
    <alternativeName>
        <fullName evidence="12">Bacitracin resistance protein</fullName>
    </alternativeName>
    <alternativeName>
        <fullName evidence="11">Undecaprenyl pyrophosphate phosphatase</fullName>
    </alternativeName>
</protein>
<keyword evidence="6" id="KW-0812">Transmembrane</keyword>
<evidence type="ECO:0000256" key="3">
    <source>
        <dbReference type="ARBA" id="ARBA00012374"/>
    </source>
</evidence>
<accession>A0A378VT03</accession>
<comment type="similarity">
    <text evidence="2">Belongs to the UppP family.</text>
</comment>
<dbReference type="AlphaFoldDB" id="A0A378VT03"/>
<evidence type="ECO:0000256" key="9">
    <source>
        <dbReference type="ARBA" id="ARBA00023136"/>
    </source>
</evidence>
<evidence type="ECO:0000256" key="13">
    <source>
        <dbReference type="ARBA" id="ARBA00047594"/>
    </source>
</evidence>
<gene>
    <name evidence="14" type="primary">uppP_1</name>
    <name evidence="14" type="ORF">NCTC11421_00154</name>
</gene>
<dbReference type="Pfam" id="PF02673">
    <property type="entry name" value="BacA"/>
    <property type="match status" value="1"/>
</dbReference>
<evidence type="ECO:0000256" key="10">
    <source>
        <dbReference type="ARBA" id="ARBA00023251"/>
    </source>
</evidence>
<evidence type="ECO:0000256" key="11">
    <source>
        <dbReference type="ARBA" id="ARBA00032707"/>
    </source>
</evidence>
<dbReference type="GO" id="GO:0005886">
    <property type="term" value="C:plasma membrane"/>
    <property type="evidence" value="ECO:0007669"/>
    <property type="project" value="UniProtKB-SubCell"/>
</dbReference>
<keyword evidence="5" id="KW-1003">Cell membrane</keyword>
<name>A0A378VT03_NEIGO</name>
<proteinExistence type="inferred from homology"/>
<evidence type="ECO:0000256" key="1">
    <source>
        <dbReference type="ARBA" id="ARBA00004651"/>
    </source>
</evidence>
<evidence type="ECO:0000256" key="8">
    <source>
        <dbReference type="ARBA" id="ARBA00022989"/>
    </source>
</evidence>
<evidence type="ECO:0000256" key="6">
    <source>
        <dbReference type="ARBA" id="ARBA00022692"/>
    </source>
</evidence>
<evidence type="ECO:0000256" key="5">
    <source>
        <dbReference type="ARBA" id="ARBA00022475"/>
    </source>
</evidence>
<dbReference type="GO" id="GO:0046677">
    <property type="term" value="P:response to antibiotic"/>
    <property type="evidence" value="ECO:0007669"/>
    <property type="project" value="UniProtKB-KW"/>
</dbReference>